<dbReference type="AlphaFoldDB" id="A0A2Y9C5P3"/>
<dbReference type="InterPro" id="IPR010753">
    <property type="entry name" value="DUF1330"/>
</dbReference>
<evidence type="ECO:0000313" key="2">
    <source>
        <dbReference type="EMBL" id="PWJ21263.1"/>
    </source>
</evidence>
<evidence type="ECO:0000313" key="3">
    <source>
        <dbReference type="EMBL" id="SSA41673.1"/>
    </source>
</evidence>
<name>A0A2Y9C5P3_9RHOB</name>
<organism evidence="3 5">
    <name type="scientific">Jannaschia seohaensis</name>
    <dbReference type="NCBI Taxonomy" id="475081"/>
    <lineage>
        <taxon>Bacteria</taxon>
        <taxon>Pseudomonadati</taxon>
        <taxon>Pseudomonadota</taxon>
        <taxon>Alphaproteobacteria</taxon>
        <taxon>Rhodobacterales</taxon>
        <taxon>Roseobacteraceae</taxon>
        <taxon>Jannaschia</taxon>
    </lineage>
</organism>
<dbReference type="PANTHER" id="PTHR41521:SF4">
    <property type="entry name" value="BLR0684 PROTEIN"/>
    <property type="match status" value="1"/>
</dbReference>
<proteinExistence type="predicted"/>
<dbReference type="OrthoDB" id="9806380at2"/>
<dbReference type="Gene3D" id="3.30.70.100">
    <property type="match status" value="1"/>
</dbReference>
<evidence type="ECO:0000313" key="4">
    <source>
        <dbReference type="Proteomes" id="UP000245839"/>
    </source>
</evidence>
<sequence length="95" mass="10430">MPKGYVVARIRVQDKDGFEEFKRLSGPVIAEYGGRVLVRDPAPDVREGAAEGLVIIVEFDDPGTARAFYESEGYTEAKRVREAVSQTELVLATGL</sequence>
<dbReference type="Proteomes" id="UP000251571">
    <property type="component" value="Unassembled WGS sequence"/>
</dbReference>
<accession>A0A2Y9C5P3</accession>
<evidence type="ECO:0000259" key="1">
    <source>
        <dbReference type="Pfam" id="PF07045"/>
    </source>
</evidence>
<dbReference type="EMBL" id="QGDJ01000002">
    <property type="protein sequence ID" value="PWJ21263.1"/>
    <property type="molecule type" value="Genomic_DNA"/>
</dbReference>
<dbReference type="InterPro" id="IPR011008">
    <property type="entry name" value="Dimeric_a/b-barrel"/>
</dbReference>
<evidence type="ECO:0000313" key="5">
    <source>
        <dbReference type="Proteomes" id="UP000251571"/>
    </source>
</evidence>
<reference evidence="2 4" key="2">
    <citation type="submission" date="2018-03" db="EMBL/GenBank/DDBJ databases">
        <title>Genomic Encyclopedia of Archaeal and Bacterial Type Strains, Phase II (KMG-II): from individual species to whole genera.</title>
        <authorList>
            <person name="Goeker M."/>
        </authorList>
    </citation>
    <scope>NUCLEOTIDE SEQUENCE [LARGE SCALE GENOMIC DNA]</scope>
    <source>
        <strain evidence="2 4">DSM 25227</strain>
    </source>
</reference>
<dbReference type="PANTHER" id="PTHR41521">
    <property type="match status" value="1"/>
</dbReference>
<dbReference type="Proteomes" id="UP000245839">
    <property type="component" value="Unassembled WGS sequence"/>
</dbReference>
<dbReference type="RefSeq" id="WP_109563588.1">
    <property type="nucleotide sequence ID" value="NZ_QGDJ01000002.1"/>
</dbReference>
<feature type="domain" description="DUF1330" evidence="1">
    <location>
        <begin position="3"/>
        <end position="94"/>
    </location>
</feature>
<dbReference type="EMBL" id="UETC01000002">
    <property type="protein sequence ID" value="SSA41673.1"/>
    <property type="molecule type" value="Genomic_DNA"/>
</dbReference>
<gene>
    <name evidence="2" type="ORF">BCF38_102513</name>
    <name evidence="3" type="ORF">SAMN05421539_102513</name>
</gene>
<dbReference type="Pfam" id="PF07045">
    <property type="entry name" value="DUF1330"/>
    <property type="match status" value="1"/>
</dbReference>
<protein>
    <submittedName>
        <fullName evidence="3">Uncharacterized conserved protein, DUF1330 family</fullName>
    </submittedName>
    <submittedName>
        <fullName evidence="2">Uncharacterized protein (DUF1330 family)</fullName>
    </submittedName>
</protein>
<reference evidence="3 5" key="1">
    <citation type="submission" date="2016-10" db="EMBL/GenBank/DDBJ databases">
        <authorList>
            <person name="Cai Z."/>
        </authorList>
    </citation>
    <scope>NUCLEOTIDE SEQUENCE [LARGE SCALE GENOMIC DNA]</scope>
    <source>
        <strain evidence="3 5">DSM 25227</strain>
    </source>
</reference>
<dbReference type="SUPFAM" id="SSF54909">
    <property type="entry name" value="Dimeric alpha+beta barrel"/>
    <property type="match status" value="1"/>
</dbReference>
<keyword evidence="4" id="KW-1185">Reference proteome</keyword>